<proteinExistence type="predicted"/>
<keyword evidence="3" id="KW-1185">Reference proteome</keyword>
<evidence type="ECO:0000313" key="3">
    <source>
        <dbReference type="Proteomes" id="UP000335636"/>
    </source>
</evidence>
<comment type="caution">
    <text evidence="2">The sequence shown here is derived from an EMBL/GenBank/DDBJ whole genome shotgun (WGS) entry which is preliminary data.</text>
</comment>
<sequence length="105" mass="11006">MSPSECGEGCGFIKLLFICEQMGLETGLFSPTPRAASVIPLAPGLELDVTPEPVPVGKGPATSGQKLAVSISTYDTYSPPEFSAGTRGGLHGKGRQERPYAPNQR</sequence>
<accession>A0A5E4ALE0</accession>
<gene>
    <name evidence="2" type="ORF">MONAX_5E042366</name>
</gene>
<protein>
    <submittedName>
        <fullName evidence="2">Uncharacterized protein</fullName>
    </submittedName>
</protein>
<reference evidence="2" key="1">
    <citation type="submission" date="2019-04" db="EMBL/GenBank/DDBJ databases">
        <authorList>
            <person name="Alioto T."/>
            <person name="Alioto T."/>
        </authorList>
    </citation>
    <scope>NUCLEOTIDE SEQUENCE [LARGE SCALE GENOMIC DNA]</scope>
</reference>
<name>A0A5E4ALE0_MARMO</name>
<dbReference type="Proteomes" id="UP000335636">
    <property type="component" value="Unassembled WGS sequence"/>
</dbReference>
<dbReference type="AlphaFoldDB" id="A0A5E4ALE0"/>
<evidence type="ECO:0000313" key="2">
    <source>
        <dbReference type="EMBL" id="VTJ57561.1"/>
    </source>
</evidence>
<organism evidence="2 3">
    <name type="scientific">Marmota monax</name>
    <name type="common">Woodchuck</name>
    <dbReference type="NCBI Taxonomy" id="9995"/>
    <lineage>
        <taxon>Eukaryota</taxon>
        <taxon>Metazoa</taxon>
        <taxon>Chordata</taxon>
        <taxon>Craniata</taxon>
        <taxon>Vertebrata</taxon>
        <taxon>Euteleostomi</taxon>
        <taxon>Mammalia</taxon>
        <taxon>Eutheria</taxon>
        <taxon>Euarchontoglires</taxon>
        <taxon>Glires</taxon>
        <taxon>Rodentia</taxon>
        <taxon>Sciuromorpha</taxon>
        <taxon>Sciuridae</taxon>
        <taxon>Xerinae</taxon>
        <taxon>Marmotini</taxon>
        <taxon>Marmota</taxon>
    </lineage>
</organism>
<dbReference type="EMBL" id="CABDUW010000083">
    <property type="protein sequence ID" value="VTJ57561.1"/>
    <property type="molecule type" value="Genomic_DNA"/>
</dbReference>
<feature type="region of interest" description="Disordered" evidence="1">
    <location>
        <begin position="78"/>
        <end position="105"/>
    </location>
</feature>
<evidence type="ECO:0000256" key="1">
    <source>
        <dbReference type="SAM" id="MobiDB-lite"/>
    </source>
</evidence>